<evidence type="ECO:0000256" key="8">
    <source>
        <dbReference type="ARBA" id="ARBA00022824"/>
    </source>
</evidence>
<feature type="transmembrane region" description="Helical" evidence="15">
    <location>
        <begin position="323"/>
        <end position="340"/>
    </location>
</feature>
<proteinExistence type="inferred from homology"/>
<dbReference type="Gene3D" id="6.10.140.1950">
    <property type="match status" value="1"/>
</dbReference>
<dbReference type="Pfam" id="PF03462">
    <property type="entry name" value="PCRF"/>
    <property type="match status" value="1"/>
</dbReference>
<keyword evidence="11 15" id="KW-1133">Transmembrane helix</keyword>
<evidence type="ECO:0000256" key="9">
    <source>
        <dbReference type="ARBA" id="ARBA00022917"/>
    </source>
</evidence>
<organism evidence="17 18">
    <name type="scientific">Postia placenta MAD-698-R-SB12</name>
    <dbReference type="NCBI Taxonomy" id="670580"/>
    <lineage>
        <taxon>Eukaryota</taxon>
        <taxon>Fungi</taxon>
        <taxon>Dikarya</taxon>
        <taxon>Basidiomycota</taxon>
        <taxon>Agaricomycotina</taxon>
        <taxon>Agaricomycetes</taxon>
        <taxon>Polyporales</taxon>
        <taxon>Adustoporiaceae</taxon>
        <taxon>Rhodonia</taxon>
    </lineage>
</organism>
<name>A0A1X6N1D8_9APHY</name>
<dbReference type="InterPro" id="IPR005578">
    <property type="entry name" value="Yif1_fam"/>
</dbReference>
<dbReference type="EMBL" id="KZ110597">
    <property type="protein sequence ID" value="OSX62439.1"/>
    <property type="molecule type" value="Genomic_DNA"/>
</dbReference>
<dbReference type="Gene3D" id="3.30.70.1660">
    <property type="match status" value="1"/>
</dbReference>
<keyword evidence="7 15" id="KW-0812">Transmembrane</keyword>
<feature type="compositionally biased region" description="Pro residues" evidence="14">
    <location>
        <begin position="8"/>
        <end position="31"/>
    </location>
</feature>
<comment type="subcellular location">
    <subcellularLocation>
        <location evidence="1">Endoplasmic reticulum membrane</location>
        <topology evidence="1">Multi-pass membrane protein</topology>
    </subcellularLocation>
    <subcellularLocation>
        <location evidence="2">Golgi apparatus membrane</location>
        <topology evidence="2">Multi-pass membrane protein</topology>
    </subcellularLocation>
</comment>
<evidence type="ECO:0000256" key="1">
    <source>
        <dbReference type="ARBA" id="ARBA00004477"/>
    </source>
</evidence>
<evidence type="ECO:0000259" key="16">
    <source>
        <dbReference type="PROSITE" id="PS00745"/>
    </source>
</evidence>
<dbReference type="GO" id="GO:0032543">
    <property type="term" value="P:mitochondrial translation"/>
    <property type="evidence" value="ECO:0007669"/>
    <property type="project" value="UniProtKB-ARBA"/>
</dbReference>
<dbReference type="Proteomes" id="UP000194127">
    <property type="component" value="Unassembled WGS sequence"/>
</dbReference>
<evidence type="ECO:0000256" key="2">
    <source>
        <dbReference type="ARBA" id="ARBA00004653"/>
    </source>
</evidence>
<dbReference type="FunFam" id="3.30.160.20:FF:000004">
    <property type="entry name" value="Peptide chain release factor 1"/>
    <property type="match status" value="1"/>
</dbReference>
<evidence type="ECO:0000256" key="11">
    <source>
        <dbReference type="ARBA" id="ARBA00022989"/>
    </source>
</evidence>
<keyword evidence="6" id="KW-0488">Methylation</keyword>
<evidence type="ECO:0000256" key="7">
    <source>
        <dbReference type="ARBA" id="ARBA00022692"/>
    </source>
</evidence>
<dbReference type="SMART" id="SM00937">
    <property type="entry name" value="PCRF"/>
    <property type="match status" value="1"/>
</dbReference>
<keyword evidence="12" id="KW-0333">Golgi apparatus</keyword>
<dbReference type="OrthoDB" id="2019491at2759"/>
<dbReference type="InterPro" id="IPR005139">
    <property type="entry name" value="PCRF"/>
</dbReference>
<keyword evidence="9" id="KW-0648">Protein biosynthesis</keyword>
<feature type="transmembrane region" description="Helical" evidence="15">
    <location>
        <begin position="278"/>
        <end position="295"/>
    </location>
</feature>
<dbReference type="GO" id="GO:0003747">
    <property type="term" value="F:translation release factor activity"/>
    <property type="evidence" value="ECO:0007669"/>
    <property type="project" value="InterPro"/>
</dbReference>
<evidence type="ECO:0000256" key="13">
    <source>
        <dbReference type="ARBA" id="ARBA00023136"/>
    </source>
</evidence>
<dbReference type="GO" id="GO:0005789">
    <property type="term" value="C:endoplasmic reticulum membrane"/>
    <property type="evidence" value="ECO:0007669"/>
    <property type="project" value="UniProtKB-SubCell"/>
</dbReference>
<keyword evidence="5" id="KW-0813">Transport</keyword>
<evidence type="ECO:0000256" key="3">
    <source>
        <dbReference type="ARBA" id="ARBA00009727"/>
    </source>
</evidence>
<evidence type="ECO:0000256" key="12">
    <source>
        <dbReference type="ARBA" id="ARBA00023034"/>
    </source>
</evidence>
<keyword evidence="8" id="KW-0256">Endoplasmic reticulum</keyword>
<dbReference type="InterPro" id="IPR000352">
    <property type="entry name" value="Pep_chain_release_fac_I"/>
</dbReference>
<evidence type="ECO:0000256" key="5">
    <source>
        <dbReference type="ARBA" id="ARBA00022448"/>
    </source>
</evidence>
<accession>A0A1X6N1D8</accession>
<feature type="transmembrane region" description="Helical" evidence="15">
    <location>
        <begin position="255"/>
        <end position="272"/>
    </location>
</feature>
<dbReference type="Gene3D" id="3.30.160.20">
    <property type="match status" value="1"/>
</dbReference>
<dbReference type="GO" id="GO:0005739">
    <property type="term" value="C:mitochondrion"/>
    <property type="evidence" value="ECO:0007669"/>
    <property type="project" value="GOC"/>
</dbReference>
<dbReference type="Pfam" id="PF03878">
    <property type="entry name" value="YIF1"/>
    <property type="match status" value="1"/>
</dbReference>
<dbReference type="PANTHER" id="PTHR43804:SF7">
    <property type="entry name" value="LD18447P"/>
    <property type="match status" value="1"/>
</dbReference>
<evidence type="ECO:0000256" key="15">
    <source>
        <dbReference type="SAM" id="Phobius"/>
    </source>
</evidence>
<evidence type="ECO:0000313" key="17">
    <source>
        <dbReference type="EMBL" id="OSX62439.1"/>
    </source>
</evidence>
<protein>
    <recommendedName>
        <fullName evidence="16">Prokaryotic-type class I peptide chain release factors domain-containing protein</fullName>
    </recommendedName>
</protein>
<evidence type="ECO:0000256" key="6">
    <source>
        <dbReference type="ARBA" id="ARBA00022481"/>
    </source>
</evidence>
<evidence type="ECO:0000256" key="4">
    <source>
        <dbReference type="ARBA" id="ARBA00010835"/>
    </source>
</evidence>
<dbReference type="AlphaFoldDB" id="A0A1X6N1D8"/>
<sequence length="712" mass="79301">MSYFPNNRSPPPLQHPVPTHPAYIPEPPSTPVSPQGYQRYVSSPPAQQPPAPPLGSGSRVPPNYAGQYQPMNSPPRHLSTHGQPGVNVPNVPVDFSAWGINDATAQFGMQLGQSAVAAGQDYVQKNLGGLIPISVLKHHFNVSNSYVMNKLRLLLFPWRHKPWSRRMHRSENGQTEWQPPRDDLNAPDLYIPLMALVTYILLAALYSGLDSRFHPEILGVTASKALAVVLLDFLFVKLGCYFLNIPGGINQVLDLLAYGGYKVIVTLMFGLMKVGWTVYTLIFTYSFLATGFFLLRSLRSLVLPDASATAAPVNNPSQRSRRITFLFLVAVTQVIYMGVLNESAAKLDNAPILKYVKRKVDERNKLVSQLSEDYSRAEDVSLAKQIKELEPLEGAWREWARSRESLQETLPLLNDADPNMRALAVEEHAALTTALSDLLNNTFPRLLVPPSATAHLAALVELKTGVGGSEASLFLGDLVRMYTRVANAMGWKAALVGSNELDNGGMKDAILEVKGEGTYDALRWESGVHRVQRVPATEANGRVHTSTVAVVVLPLSEETDSHSGQGDLFSPDEVKIEVMRSRGAGGQHVNKTESAVRLTHLPTGITVSMQDERSQHQNRRRAFQVLRARLMDRKLSQEVVERRAVRRDLVRSADRSEKIRTYNYAQDRVTDHRLGLSLMNLMSVMEGDGLREILRELRDRYHHDCLEEIMQH</sequence>
<comment type="similarity">
    <text evidence="3">Belongs to the YIF1 family.</text>
</comment>
<evidence type="ECO:0000256" key="10">
    <source>
        <dbReference type="ARBA" id="ARBA00022927"/>
    </source>
</evidence>
<comment type="similarity">
    <text evidence="4">Belongs to the prokaryotic/mitochondrial release factor family.</text>
</comment>
<dbReference type="InterPro" id="IPR050057">
    <property type="entry name" value="Prokaryotic/Mito_RF"/>
</dbReference>
<dbReference type="GO" id="GO:0006888">
    <property type="term" value="P:endoplasmic reticulum to Golgi vesicle-mediated transport"/>
    <property type="evidence" value="ECO:0007669"/>
    <property type="project" value="InterPro"/>
</dbReference>
<dbReference type="InterPro" id="IPR045853">
    <property type="entry name" value="Pep_chain_release_fac_I_sf"/>
</dbReference>
<dbReference type="GO" id="GO:0000139">
    <property type="term" value="C:Golgi membrane"/>
    <property type="evidence" value="ECO:0007669"/>
    <property type="project" value="UniProtKB-SubCell"/>
</dbReference>
<dbReference type="GO" id="GO:0015031">
    <property type="term" value="P:protein transport"/>
    <property type="evidence" value="ECO:0007669"/>
    <property type="project" value="UniProtKB-KW"/>
</dbReference>
<keyword evidence="10" id="KW-0653">Protein transport</keyword>
<dbReference type="PANTHER" id="PTHR43804">
    <property type="entry name" value="LD18447P"/>
    <property type="match status" value="1"/>
</dbReference>
<dbReference type="STRING" id="670580.A0A1X6N1D8"/>
<dbReference type="RefSeq" id="XP_024339233.1">
    <property type="nucleotide sequence ID" value="XM_024482716.1"/>
</dbReference>
<gene>
    <name evidence="17" type="ORF">POSPLADRAFT_1074521</name>
</gene>
<reference evidence="17" key="1">
    <citation type="submission" date="2017-04" db="EMBL/GenBank/DDBJ databases">
        <title>Genome Sequence of the Model Brown-Rot Fungus Postia placenta SB12.</title>
        <authorList>
            <consortium name="DOE Joint Genome Institute"/>
            <person name="Gaskell J."/>
            <person name="Kersten P."/>
            <person name="Larrondo L.F."/>
            <person name="Canessa P."/>
            <person name="Martinez D."/>
            <person name="Hibbett D."/>
            <person name="Schmoll M."/>
            <person name="Kubicek C.P."/>
            <person name="Martinez A.T."/>
            <person name="Yadav J."/>
            <person name="Master E."/>
            <person name="Magnuson J.K."/>
            <person name="James T."/>
            <person name="Yaver D."/>
            <person name="Berka R."/>
            <person name="Labutti K."/>
            <person name="Lipzen A."/>
            <person name="Aerts A."/>
            <person name="Barry K."/>
            <person name="Henrissat B."/>
            <person name="Blanchette R."/>
            <person name="Grigoriev I."/>
            <person name="Cullen D."/>
        </authorList>
    </citation>
    <scope>NUCLEOTIDE SEQUENCE [LARGE SCALE GENOMIC DNA]</scope>
    <source>
        <strain evidence="17">MAD-698-R-SB12</strain>
    </source>
</reference>
<feature type="transmembrane region" description="Helical" evidence="15">
    <location>
        <begin position="221"/>
        <end position="243"/>
    </location>
</feature>
<keyword evidence="18" id="KW-1185">Reference proteome</keyword>
<dbReference type="PROSITE" id="PS00745">
    <property type="entry name" value="RF_PROK_I"/>
    <property type="match status" value="1"/>
</dbReference>
<dbReference type="Pfam" id="PF00472">
    <property type="entry name" value="RF-1"/>
    <property type="match status" value="1"/>
</dbReference>
<feature type="domain" description="Prokaryotic-type class I peptide chain release factors" evidence="16">
    <location>
        <begin position="580"/>
        <end position="596"/>
    </location>
</feature>
<dbReference type="GeneID" id="36327665"/>
<keyword evidence="13 15" id="KW-0472">Membrane</keyword>
<feature type="transmembrane region" description="Helical" evidence="15">
    <location>
        <begin position="189"/>
        <end position="209"/>
    </location>
</feature>
<dbReference type="SUPFAM" id="SSF75620">
    <property type="entry name" value="Release factor"/>
    <property type="match status" value="1"/>
</dbReference>
<feature type="region of interest" description="Disordered" evidence="14">
    <location>
        <begin position="1"/>
        <end position="86"/>
    </location>
</feature>
<evidence type="ECO:0000313" key="18">
    <source>
        <dbReference type="Proteomes" id="UP000194127"/>
    </source>
</evidence>
<evidence type="ECO:0000256" key="14">
    <source>
        <dbReference type="SAM" id="MobiDB-lite"/>
    </source>
</evidence>